<proteinExistence type="predicted"/>
<organism evidence="1 2">
    <name type="scientific">Turnera subulata</name>
    <dbReference type="NCBI Taxonomy" id="218843"/>
    <lineage>
        <taxon>Eukaryota</taxon>
        <taxon>Viridiplantae</taxon>
        <taxon>Streptophyta</taxon>
        <taxon>Embryophyta</taxon>
        <taxon>Tracheophyta</taxon>
        <taxon>Spermatophyta</taxon>
        <taxon>Magnoliopsida</taxon>
        <taxon>eudicotyledons</taxon>
        <taxon>Gunneridae</taxon>
        <taxon>Pentapetalae</taxon>
        <taxon>rosids</taxon>
        <taxon>fabids</taxon>
        <taxon>Malpighiales</taxon>
        <taxon>Passifloraceae</taxon>
        <taxon>Turnera</taxon>
    </lineage>
</organism>
<dbReference type="Proteomes" id="UP001141552">
    <property type="component" value="Unassembled WGS sequence"/>
</dbReference>
<gene>
    <name evidence="1" type="ORF">Tsubulata_004352</name>
</gene>
<sequence length="81" mass="8896">MGIASGEELTYNYRMDLCLEKDLCAFVELPFAGAAFTSSCRRAARVDPNVFSCQASEERCPLSCLQEQAASNTPNGEPYIH</sequence>
<name>A0A9Q0JL13_9ROSI</name>
<dbReference type="EMBL" id="JAKUCV010001844">
    <property type="protein sequence ID" value="KAJ4844862.1"/>
    <property type="molecule type" value="Genomic_DNA"/>
</dbReference>
<comment type="caution">
    <text evidence="1">The sequence shown here is derived from an EMBL/GenBank/DDBJ whole genome shotgun (WGS) entry which is preliminary data.</text>
</comment>
<keyword evidence="2" id="KW-1185">Reference proteome</keyword>
<dbReference type="AlphaFoldDB" id="A0A9Q0JL13"/>
<protein>
    <submittedName>
        <fullName evidence="1">Uncharacterized protein</fullName>
    </submittedName>
</protein>
<reference evidence="1" key="1">
    <citation type="submission" date="2022-02" db="EMBL/GenBank/DDBJ databases">
        <authorList>
            <person name="Henning P.M."/>
            <person name="McCubbin A.G."/>
            <person name="Shore J.S."/>
        </authorList>
    </citation>
    <scope>NUCLEOTIDE SEQUENCE</scope>
    <source>
        <strain evidence="1">F60SS</strain>
        <tissue evidence="1">Leaves</tissue>
    </source>
</reference>
<accession>A0A9Q0JL13</accession>
<reference evidence="1" key="2">
    <citation type="journal article" date="2023" name="Plants (Basel)">
        <title>Annotation of the Turnera subulata (Passifloraceae) Draft Genome Reveals the S-Locus Evolved after the Divergence of Turneroideae from Passifloroideae in a Stepwise Manner.</title>
        <authorList>
            <person name="Henning P.M."/>
            <person name="Roalson E.H."/>
            <person name="Mir W."/>
            <person name="McCubbin A.G."/>
            <person name="Shore J.S."/>
        </authorList>
    </citation>
    <scope>NUCLEOTIDE SEQUENCE</scope>
    <source>
        <strain evidence="1">F60SS</strain>
    </source>
</reference>
<evidence type="ECO:0000313" key="1">
    <source>
        <dbReference type="EMBL" id="KAJ4844862.1"/>
    </source>
</evidence>
<evidence type="ECO:0000313" key="2">
    <source>
        <dbReference type="Proteomes" id="UP001141552"/>
    </source>
</evidence>